<keyword evidence="2" id="KW-0326">Glycosidase</keyword>
<feature type="signal peptide" evidence="3">
    <location>
        <begin position="1"/>
        <end position="26"/>
    </location>
</feature>
<dbReference type="Gene3D" id="3.20.20.80">
    <property type="entry name" value="Glycosidases"/>
    <property type="match status" value="2"/>
</dbReference>
<keyword evidence="3" id="KW-0732">Signal</keyword>
<proteinExistence type="predicted"/>
<comment type="caution">
    <text evidence="5">The sequence shown here is derived from an EMBL/GenBank/DDBJ whole genome shotgun (WGS) entry which is preliminary data.</text>
</comment>
<evidence type="ECO:0000313" key="5">
    <source>
        <dbReference type="EMBL" id="GHO42770.1"/>
    </source>
</evidence>
<dbReference type="Proteomes" id="UP000612362">
    <property type="component" value="Unassembled WGS sequence"/>
</dbReference>
<reference evidence="5" key="1">
    <citation type="submission" date="2020-10" db="EMBL/GenBank/DDBJ databases">
        <title>Taxonomic study of unclassified bacteria belonging to the class Ktedonobacteria.</title>
        <authorList>
            <person name="Yabe S."/>
            <person name="Wang C.M."/>
            <person name="Zheng Y."/>
            <person name="Sakai Y."/>
            <person name="Cavaletti L."/>
            <person name="Monciardini P."/>
            <person name="Donadio S."/>
        </authorList>
    </citation>
    <scope>NUCLEOTIDE SEQUENCE</scope>
    <source>
        <strain evidence="5">SOSP1-1</strain>
    </source>
</reference>
<dbReference type="SUPFAM" id="SSF51445">
    <property type="entry name" value="(Trans)glycosidases"/>
    <property type="match status" value="1"/>
</dbReference>
<evidence type="ECO:0000256" key="3">
    <source>
        <dbReference type="SAM" id="SignalP"/>
    </source>
</evidence>
<organism evidence="5 6">
    <name type="scientific">Ktedonospora formicarum</name>
    <dbReference type="NCBI Taxonomy" id="2778364"/>
    <lineage>
        <taxon>Bacteria</taxon>
        <taxon>Bacillati</taxon>
        <taxon>Chloroflexota</taxon>
        <taxon>Ktedonobacteria</taxon>
        <taxon>Ktedonobacterales</taxon>
        <taxon>Ktedonobacteraceae</taxon>
        <taxon>Ktedonospora</taxon>
    </lineage>
</organism>
<dbReference type="InterPro" id="IPR017853">
    <property type="entry name" value="GH"/>
</dbReference>
<feature type="domain" description="Glycoside hydrolase family 42 N-terminal" evidence="4">
    <location>
        <begin position="88"/>
        <end position="195"/>
    </location>
</feature>
<dbReference type="GO" id="GO:0009341">
    <property type="term" value="C:beta-galactosidase complex"/>
    <property type="evidence" value="ECO:0007669"/>
    <property type="project" value="InterPro"/>
</dbReference>
<dbReference type="InterPro" id="IPR013529">
    <property type="entry name" value="Glyco_hydro_42_N"/>
</dbReference>
<keyword evidence="1" id="KW-0378">Hydrolase</keyword>
<dbReference type="GO" id="GO:0004565">
    <property type="term" value="F:beta-galactosidase activity"/>
    <property type="evidence" value="ECO:0007669"/>
    <property type="project" value="InterPro"/>
</dbReference>
<gene>
    <name evidence="5" type="ORF">KSX_09330</name>
</gene>
<dbReference type="RefSeq" id="WP_220192275.1">
    <property type="nucleotide sequence ID" value="NZ_BNJF01000001.1"/>
</dbReference>
<name>A0A8J3MRY1_9CHLR</name>
<evidence type="ECO:0000313" key="6">
    <source>
        <dbReference type="Proteomes" id="UP000612362"/>
    </source>
</evidence>
<accession>A0A8J3MRY1</accession>
<keyword evidence="6" id="KW-1185">Reference proteome</keyword>
<feature type="chain" id="PRO_5035300213" description="Glycoside hydrolase family 42 N-terminal domain-containing protein" evidence="3">
    <location>
        <begin position="27"/>
        <end position="394"/>
    </location>
</feature>
<sequence length="394" mass="45411">MTKTNKGTGTIWRTTALLAGATSLLAAPFATEVRLKPASQSLTDTWQSLPIEPRHSTQLGISFRTPQIEALRLDMRSTLETLLTYPFELIRLGAYWKRIEPEPGAFRTDELDWQIEAAERAGKQIILCLGPLKTFSYPEFFTPEHYLPHPFPNHTRVKPDAYPTLLAAATAFITRLLKRYREHKSIIAWQLEHEAVDPLGIEHSWRLDTSFVEQEMKAVREVDPGRPILLNGFLPTSLLVSLSQWWQTRDQGDSLDVAQQMADIVGIDYYPRHALVALGKRTVYLDGSKSYWWQQRRLRRLFSQTHSQRQKLMISEGQAEPWEAITIPPNPRGQGMSSCLPEHIITNYNTCMRWPQKRGLLSAYLFWGAEYWILRQQYSDPSYLQAFARILEQA</sequence>
<evidence type="ECO:0000256" key="1">
    <source>
        <dbReference type="ARBA" id="ARBA00022801"/>
    </source>
</evidence>
<evidence type="ECO:0000259" key="4">
    <source>
        <dbReference type="Pfam" id="PF02449"/>
    </source>
</evidence>
<protein>
    <recommendedName>
        <fullName evidence="4">Glycoside hydrolase family 42 N-terminal domain-containing protein</fullName>
    </recommendedName>
</protein>
<dbReference type="GO" id="GO:0005975">
    <property type="term" value="P:carbohydrate metabolic process"/>
    <property type="evidence" value="ECO:0007669"/>
    <property type="project" value="InterPro"/>
</dbReference>
<evidence type="ECO:0000256" key="2">
    <source>
        <dbReference type="ARBA" id="ARBA00023295"/>
    </source>
</evidence>
<dbReference type="Pfam" id="PF02449">
    <property type="entry name" value="Glyco_hydro_42"/>
    <property type="match status" value="1"/>
</dbReference>
<dbReference type="AlphaFoldDB" id="A0A8J3MRY1"/>
<dbReference type="EMBL" id="BNJF01000001">
    <property type="protein sequence ID" value="GHO42770.1"/>
    <property type="molecule type" value="Genomic_DNA"/>
</dbReference>